<feature type="domain" description="ImpA N-terminal" evidence="2">
    <location>
        <begin position="7"/>
        <end position="134"/>
    </location>
</feature>
<dbReference type="AlphaFoldDB" id="A0A8J7W9Q9"/>
<evidence type="ECO:0000313" key="4">
    <source>
        <dbReference type="Proteomes" id="UP000681356"/>
    </source>
</evidence>
<sequence length="440" mass="47442">MKIEPLLEPVSAEAPCGEDLKKSRDAGFMDIYLASNGRLPKQYVMRGGVGNEVGDTLLDRSEINFRTEAKSLDDLLLRSRDLRYLVLRAQWAALTANLPELADTIAACAALLETFGPAVQPEKPDERKRALNGLSNLHTMVLPLQFHGLTGTTDVTLRKIRVAREESTPFSFEEDIKLQPLLDALRSEANAKAVTQTHEQLVRLRDGLTRLAAACKSEGGGNFTPDLSGVADTVRQMLAAISEVRSDLHAAAPEPQADAGPRDESRADAPGDAPAAAPARVADLPGPKVVSQAHARRLLEACEAYYRRNEPSSAALLLVTQARLLIGRPLIEAIETLMPEKAGSARISLGPGGFLLGMDRLRGLTSAADEAQDAAPEPDPGPEISVTSSTEAAAALRSVEEWFRAVERSSPVPMLLARARGYLNRDFQSILDELLPDPEG</sequence>
<proteinExistence type="predicted"/>
<feature type="compositionally biased region" description="Low complexity" evidence="1">
    <location>
        <begin position="270"/>
        <end position="279"/>
    </location>
</feature>
<comment type="caution">
    <text evidence="3">The sequence shown here is derived from an EMBL/GenBank/DDBJ whole genome shotgun (WGS) entry which is preliminary data.</text>
</comment>
<evidence type="ECO:0000313" key="3">
    <source>
        <dbReference type="EMBL" id="MBS0123565.1"/>
    </source>
</evidence>
<reference evidence="3" key="1">
    <citation type="submission" date="2021-04" db="EMBL/GenBank/DDBJ databases">
        <authorList>
            <person name="Yoon J."/>
        </authorList>
    </citation>
    <scope>NUCLEOTIDE SEQUENCE</scope>
    <source>
        <strain evidence="3">KMU-90</strain>
    </source>
</reference>
<feature type="region of interest" description="Disordered" evidence="1">
    <location>
        <begin position="247"/>
        <end position="279"/>
    </location>
</feature>
<evidence type="ECO:0000259" key="2">
    <source>
        <dbReference type="Pfam" id="PF06812"/>
    </source>
</evidence>
<dbReference type="RefSeq" id="WP_212535538.1">
    <property type="nucleotide sequence ID" value="NZ_JAGTUU010000002.1"/>
</dbReference>
<dbReference type="PANTHER" id="PTHR37951:SF1">
    <property type="entry name" value="TYPE VI SECRETION SYSTEM COMPONENT TSSA1"/>
    <property type="match status" value="1"/>
</dbReference>
<feature type="region of interest" description="Disordered" evidence="1">
    <location>
        <begin position="367"/>
        <end position="386"/>
    </location>
</feature>
<keyword evidence="4" id="KW-1185">Reference proteome</keyword>
<dbReference type="EMBL" id="JAGTUU010000002">
    <property type="protein sequence ID" value="MBS0123565.1"/>
    <property type="molecule type" value="Genomic_DNA"/>
</dbReference>
<accession>A0A8J7W9Q9</accession>
<name>A0A8J7W9Q9_9RHOB</name>
<dbReference type="InterPro" id="IPR010657">
    <property type="entry name" value="ImpA_N"/>
</dbReference>
<gene>
    <name evidence="3" type="ORF">KB874_05410</name>
</gene>
<protein>
    <submittedName>
        <fullName evidence="3">Type VI secretion system ImpA family N-terminal domain-containing protein</fullName>
    </submittedName>
</protein>
<organism evidence="3 4">
    <name type="scientific">Thetidibacter halocola</name>
    <dbReference type="NCBI Taxonomy" id="2827239"/>
    <lineage>
        <taxon>Bacteria</taxon>
        <taxon>Pseudomonadati</taxon>
        <taxon>Pseudomonadota</taxon>
        <taxon>Alphaproteobacteria</taxon>
        <taxon>Rhodobacterales</taxon>
        <taxon>Roseobacteraceae</taxon>
        <taxon>Thetidibacter</taxon>
    </lineage>
</organism>
<feature type="compositionally biased region" description="Basic and acidic residues" evidence="1">
    <location>
        <begin position="260"/>
        <end position="269"/>
    </location>
</feature>
<dbReference type="Pfam" id="PF06812">
    <property type="entry name" value="ImpA_N"/>
    <property type="match status" value="1"/>
</dbReference>
<dbReference type="Proteomes" id="UP000681356">
    <property type="component" value="Unassembled WGS sequence"/>
</dbReference>
<evidence type="ECO:0000256" key="1">
    <source>
        <dbReference type="SAM" id="MobiDB-lite"/>
    </source>
</evidence>
<dbReference type="InterPro" id="IPR017740">
    <property type="entry name" value="TssA-like"/>
</dbReference>
<dbReference type="PANTHER" id="PTHR37951">
    <property type="entry name" value="CYTOPLASMIC PROTEIN-RELATED"/>
    <property type="match status" value="1"/>
</dbReference>